<dbReference type="GeneID" id="37267485"/>
<proteinExistence type="predicted"/>
<organism evidence="2 3">
    <name type="scientific">Tilletiopsis washingtonensis</name>
    <dbReference type="NCBI Taxonomy" id="58919"/>
    <lineage>
        <taxon>Eukaryota</taxon>
        <taxon>Fungi</taxon>
        <taxon>Dikarya</taxon>
        <taxon>Basidiomycota</taxon>
        <taxon>Ustilaginomycotina</taxon>
        <taxon>Exobasidiomycetes</taxon>
        <taxon>Entylomatales</taxon>
        <taxon>Entylomatales incertae sedis</taxon>
        <taxon>Tilletiopsis</taxon>
    </lineage>
</organism>
<dbReference type="PROSITE" id="PS51464">
    <property type="entry name" value="SIS"/>
    <property type="match status" value="1"/>
</dbReference>
<feature type="domain" description="SIS" evidence="1">
    <location>
        <begin position="38"/>
        <end position="218"/>
    </location>
</feature>
<dbReference type="InterPro" id="IPR001347">
    <property type="entry name" value="SIS_dom"/>
</dbReference>
<dbReference type="PANTHER" id="PTHR38418:SF2">
    <property type="entry name" value="SUGAR ISOMERASE, KPSF_GUTQ (AFU_ORTHOLOGUE AFUA_6G08860)"/>
    <property type="match status" value="1"/>
</dbReference>
<dbReference type="Gene3D" id="3.40.50.10490">
    <property type="entry name" value="Glucose-6-phosphate isomerase like protein, domain 1"/>
    <property type="match status" value="1"/>
</dbReference>
<evidence type="ECO:0000259" key="1">
    <source>
        <dbReference type="PROSITE" id="PS51464"/>
    </source>
</evidence>
<dbReference type="GO" id="GO:0097367">
    <property type="term" value="F:carbohydrate derivative binding"/>
    <property type="evidence" value="ECO:0007669"/>
    <property type="project" value="InterPro"/>
</dbReference>
<evidence type="ECO:0000313" key="3">
    <source>
        <dbReference type="Proteomes" id="UP000245946"/>
    </source>
</evidence>
<feature type="non-terminal residue" evidence="2">
    <location>
        <position position="233"/>
    </location>
</feature>
<accession>A0A316Z7T7</accession>
<dbReference type="PANTHER" id="PTHR38418">
    <property type="entry name" value="SUGAR ISOMERASE, KPSF/GUTQ (AFU_ORTHOLOGUE AFUA_6G08860)"/>
    <property type="match status" value="1"/>
</dbReference>
<reference evidence="2 3" key="1">
    <citation type="journal article" date="2018" name="Mol. Biol. Evol.">
        <title>Broad Genomic Sampling Reveals a Smut Pathogenic Ancestry of the Fungal Clade Ustilaginomycotina.</title>
        <authorList>
            <person name="Kijpornyongpan T."/>
            <person name="Mondo S.J."/>
            <person name="Barry K."/>
            <person name="Sandor L."/>
            <person name="Lee J."/>
            <person name="Lipzen A."/>
            <person name="Pangilinan J."/>
            <person name="LaButti K."/>
            <person name="Hainaut M."/>
            <person name="Henrissat B."/>
            <person name="Grigoriev I.V."/>
            <person name="Spatafora J.W."/>
            <person name="Aime M.C."/>
        </authorList>
    </citation>
    <scope>NUCLEOTIDE SEQUENCE [LARGE SCALE GENOMIC DNA]</scope>
    <source>
        <strain evidence="2 3">MCA 4186</strain>
    </source>
</reference>
<dbReference type="STRING" id="58919.A0A316Z7T7"/>
<sequence length="233" mass="23647">AALSHAHALLVAEARALVEAAARLEERPKAFENAVRTVVTCIAGGGKLVWTGVGKSGLIARKLHATSLSLGLSSAYLCPVSALHGDLGALSGTWPLAPRAPLLRARAAEYRAPPAPAPDVLCALSHSGESAELLRLLPHAQARGCPILAFTARKDSSLGRAAAAKGAWVDCRTATPIDVSPQALTPADALVPAPTSSTTVALAMGDALVLSVARACGLGVQSFKQNHPGGSLG</sequence>
<dbReference type="InterPro" id="IPR046348">
    <property type="entry name" value="SIS_dom_sf"/>
</dbReference>
<dbReference type="RefSeq" id="XP_025598126.1">
    <property type="nucleotide sequence ID" value="XM_025739939.1"/>
</dbReference>
<dbReference type="EMBL" id="KZ819293">
    <property type="protein sequence ID" value="PWN97847.1"/>
    <property type="molecule type" value="Genomic_DNA"/>
</dbReference>
<evidence type="ECO:0000313" key="2">
    <source>
        <dbReference type="EMBL" id="PWN97847.1"/>
    </source>
</evidence>
<keyword evidence="3" id="KW-1185">Reference proteome</keyword>
<feature type="non-terminal residue" evidence="2">
    <location>
        <position position="1"/>
    </location>
</feature>
<name>A0A316Z7T7_9BASI</name>
<protein>
    <submittedName>
        <fullName evidence="2">SIS domain-containing protein</fullName>
    </submittedName>
</protein>
<dbReference type="SUPFAM" id="SSF53697">
    <property type="entry name" value="SIS domain"/>
    <property type="match status" value="1"/>
</dbReference>
<dbReference type="GO" id="GO:1901135">
    <property type="term" value="P:carbohydrate derivative metabolic process"/>
    <property type="evidence" value="ECO:0007669"/>
    <property type="project" value="InterPro"/>
</dbReference>
<dbReference type="Pfam" id="PF13580">
    <property type="entry name" value="SIS_2"/>
    <property type="match status" value="1"/>
</dbReference>
<gene>
    <name evidence="2" type="ORF">FA09DRAFT_289160</name>
</gene>
<dbReference type="OrthoDB" id="1872003at2759"/>
<dbReference type="AlphaFoldDB" id="A0A316Z7T7"/>
<dbReference type="Proteomes" id="UP000245946">
    <property type="component" value="Unassembled WGS sequence"/>
</dbReference>